<dbReference type="Proteomes" id="UP000323011">
    <property type="component" value="Unassembled WGS sequence"/>
</dbReference>
<protein>
    <submittedName>
        <fullName evidence="3">Uncharacterized protein</fullName>
    </submittedName>
</protein>
<dbReference type="EMBL" id="HBET01010652">
    <property type="protein sequence ID" value="CAD8562977.1"/>
    <property type="molecule type" value="Transcribed_RNA"/>
</dbReference>
<evidence type="ECO:0000313" key="6">
    <source>
        <dbReference type="Proteomes" id="UP000323011"/>
    </source>
</evidence>
<dbReference type="EMBL" id="VLTN01000037">
    <property type="protein sequence ID" value="KAA0150054.1"/>
    <property type="molecule type" value="Genomic_DNA"/>
</dbReference>
<dbReference type="EMBL" id="VLTM01000013">
    <property type="protein sequence ID" value="KAA0165274.1"/>
    <property type="molecule type" value="Genomic_DNA"/>
</dbReference>
<reference evidence="6 7" key="1">
    <citation type="submission" date="2019-07" db="EMBL/GenBank/DDBJ databases">
        <title>Genomes of Cafeteria roenbergensis.</title>
        <authorList>
            <person name="Fischer M.G."/>
            <person name="Hackl T."/>
            <person name="Roman M."/>
        </authorList>
    </citation>
    <scope>NUCLEOTIDE SEQUENCE [LARGE SCALE GENOMIC DNA]</scope>
    <source>
        <strain evidence="3 6">BVI</strain>
        <strain evidence="4 8">Cflag</strain>
        <strain evidence="5 7">RCC970-E3</strain>
    </source>
</reference>
<evidence type="ECO:0000313" key="7">
    <source>
        <dbReference type="Proteomes" id="UP000324907"/>
    </source>
</evidence>
<keyword evidence="1" id="KW-0732">Signal</keyword>
<feature type="chain" id="PRO_5036136758" evidence="1">
    <location>
        <begin position="31"/>
        <end position="401"/>
    </location>
</feature>
<reference evidence="2" key="2">
    <citation type="submission" date="2021-01" db="EMBL/GenBank/DDBJ databases">
        <authorList>
            <person name="Corre E."/>
            <person name="Pelletier E."/>
            <person name="Niang G."/>
            <person name="Scheremetjew M."/>
            <person name="Finn R."/>
            <person name="Kale V."/>
            <person name="Holt S."/>
            <person name="Cochrane G."/>
            <person name="Meng A."/>
            <person name="Brown T."/>
            <person name="Cohen L."/>
        </authorList>
    </citation>
    <scope>NUCLEOTIDE SEQUENCE</scope>
    <source>
        <strain evidence="2">E4-10</strain>
    </source>
</reference>
<name>A0A5A8CBZ5_CAFRO</name>
<proteinExistence type="predicted"/>
<keyword evidence="6" id="KW-1185">Reference proteome</keyword>
<evidence type="ECO:0000256" key="1">
    <source>
        <dbReference type="SAM" id="SignalP"/>
    </source>
</evidence>
<sequence>MRATTLRGVAARLAAAAALVALCALQSSRAKQPPTAGQLAAWRDDLKFSIEYLSDLPAELQVTSAPAGSIEAPGKFPSVCTCRPPLLGSLTSCGPSHLTVVVSDPGGLGESPGALTQLTQRVRWHLGPAWNYRAANFSRHYMSSVDHRSPDEVIGTWGGDFGELVLALAVAEERLGRDMRDLDVNRFVVAFVRQSPAEHFFFGTDAEALAFVAAACGREELDPTAVPGPLQERALDAMLHQSGAGMGDSHLRWLVSAPDDYGLRRGLLEAAVRSFHQLLWRPPFPWWRSRIRYFVHHRRQRALPPFAVLEVMASPDCTRERRTLPVPQLAGNPAGAVLVFHPQAIEAKRRAAAGMVRQLDQGPFDAAAKAVLSKGADWDDASRSKLAAMFPGLPLVQVVAY</sequence>
<evidence type="ECO:0000313" key="4">
    <source>
        <dbReference type="EMBL" id="KAA0165274.1"/>
    </source>
</evidence>
<feature type="signal peptide" evidence="1">
    <location>
        <begin position="1"/>
        <end position="30"/>
    </location>
</feature>
<organism evidence="3 6">
    <name type="scientific">Cafeteria roenbergensis</name>
    <name type="common">Marine flagellate</name>
    <dbReference type="NCBI Taxonomy" id="33653"/>
    <lineage>
        <taxon>Eukaryota</taxon>
        <taxon>Sar</taxon>
        <taxon>Stramenopiles</taxon>
        <taxon>Bigyra</taxon>
        <taxon>Opalozoa</taxon>
        <taxon>Bicosoecida</taxon>
        <taxon>Cafeteriaceae</taxon>
        <taxon>Cafeteria</taxon>
    </lineage>
</organism>
<gene>
    <name evidence="2" type="ORF">CROE0942_LOCUS7354</name>
    <name evidence="5" type="ORF">FNF28_03471</name>
    <name evidence="3" type="ORF">FNF29_05495</name>
    <name evidence="4" type="ORF">FNF31_01927</name>
</gene>
<evidence type="ECO:0000313" key="8">
    <source>
        <dbReference type="Proteomes" id="UP000325113"/>
    </source>
</evidence>
<evidence type="ECO:0000313" key="3">
    <source>
        <dbReference type="EMBL" id="KAA0150054.1"/>
    </source>
</evidence>
<dbReference type="AlphaFoldDB" id="A0A5A8CBZ5"/>
<evidence type="ECO:0000313" key="5">
    <source>
        <dbReference type="EMBL" id="KAA0165415.1"/>
    </source>
</evidence>
<accession>A0A5A8CBZ5</accession>
<dbReference type="Proteomes" id="UP000325113">
    <property type="component" value="Unassembled WGS sequence"/>
</dbReference>
<dbReference type="EMBL" id="VLTL01000047">
    <property type="protein sequence ID" value="KAA0165415.1"/>
    <property type="molecule type" value="Genomic_DNA"/>
</dbReference>
<dbReference type="Proteomes" id="UP000324907">
    <property type="component" value="Unassembled WGS sequence"/>
</dbReference>
<evidence type="ECO:0000313" key="2">
    <source>
        <dbReference type="EMBL" id="CAD8562977.1"/>
    </source>
</evidence>